<name>A0A6A6EIA9_9PEZI</name>
<dbReference type="PANTHER" id="PTHR43439">
    <property type="entry name" value="PHENYLACETATE-COENZYME A LIGASE"/>
    <property type="match status" value="1"/>
</dbReference>
<keyword evidence="1" id="KW-0596">Phosphopantetheine</keyword>
<reference evidence="4" key="1">
    <citation type="journal article" date="2020" name="Stud. Mycol.">
        <title>101 Dothideomycetes genomes: a test case for predicting lifestyles and emergence of pathogens.</title>
        <authorList>
            <person name="Haridas S."/>
            <person name="Albert R."/>
            <person name="Binder M."/>
            <person name="Bloem J."/>
            <person name="Labutti K."/>
            <person name="Salamov A."/>
            <person name="Andreopoulos B."/>
            <person name="Baker S."/>
            <person name="Barry K."/>
            <person name="Bills G."/>
            <person name="Bluhm B."/>
            <person name="Cannon C."/>
            <person name="Castanera R."/>
            <person name="Culley D."/>
            <person name="Daum C."/>
            <person name="Ezra D."/>
            <person name="Gonzalez J."/>
            <person name="Henrissat B."/>
            <person name="Kuo A."/>
            <person name="Liang C."/>
            <person name="Lipzen A."/>
            <person name="Lutzoni F."/>
            <person name="Magnuson J."/>
            <person name="Mondo S."/>
            <person name="Nolan M."/>
            <person name="Ohm R."/>
            <person name="Pangilinan J."/>
            <person name="Park H.-J."/>
            <person name="Ramirez L."/>
            <person name="Alfaro M."/>
            <person name="Sun H."/>
            <person name="Tritt A."/>
            <person name="Yoshinaga Y."/>
            <person name="Zwiers L.-H."/>
            <person name="Turgeon B."/>
            <person name="Goodwin S."/>
            <person name="Spatafora J."/>
            <person name="Crous P."/>
            <person name="Grigoriev I."/>
        </authorList>
    </citation>
    <scope>NUCLEOTIDE SEQUENCE</scope>
    <source>
        <strain evidence="4">CBS 207.26</strain>
    </source>
</reference>
<dbReference type="OrthoDB" id="429813at2759"/>
<dbReference type="Pfam" id="PF23562">
    <property type="entry name" value="AMP-binding_C_3"/>
    <property type="match status" value="1"/>
</dbReference>
<sequence>MARSLSSIIEKKAEWLPEHTFVRYPGPDWETNGYRTITWRQYADAINKAAYWLDGQLGKSTDNDTIAYIGPPDPRYSIILPAAIKTNRKLLIPDGRVTKEGVKSLINETKCTVWLDPHENDSLTQELGIQDTGLPKPIYHTNGYYSTMASFNLSSRIHWTRGVAPCPPQWLGGLVAYIFFPVFLNTSSILPTNVSGLPPALFKKILQRNPVDGICCPPHTIHQLYNDIETHPLLKSLQCIIYLGAALDQNIGDDLWEHTKLTSIIGSTENGPQLDLLPTDKRLWHTHDYVPENGYHMVHIPNSGPKQDGSGDFYELVLERQSDVNGDPSIYQCAFWNPMYNGLNTIETKELYAPVKDIDGRTRWVFSARKDDLTKLSWLAKFHAQDIEIRIKKHPDILNVFVGGEGRPAPFVIVEPKESVLDTKGAEALLDELYESVVAQANKADIKEIRIPKETVLVAKREKAFKMSGKQTFLRKEIEKDYMEEIEAAYERL</sequence>
<dbReference type="Gene3D" id="3.40.50.12780">
    <property type="entry name" value="N-terminal domain of ligase-like"/>
    <property type="match status" value="2"/>
</dbReference>
<feature type="domain" description="AMP-dependent synthetase/ligase" evidence="3">
    <location>
        <begin position="132"/>
        <end position="276"/>
    </location>
</feature>
<evidence type="ECO:0000256" key="2">
    <source>
        <dbReference type="ARBA" id="ARBA00022553"/>
    </source>
</evidence>
<dbReference type="SUPFAM" id="SSF56801">
    <property type="entry name" value="Acetyl-CoA synthetase-like"/>
    <property type="match status" value="1"/>
</dbReference>
<keyword evidence="2" id="KW-0597">Phosphoprotein</keyword>
<dbReference type="Proteomes" id="UP000800200">
    <property type="component" value="Unassembled WGS sequence"/>
</dbReference>
<evidence type="ECO:0000256" key="1">
    <source>
        <dbReference type="ARBA" id="ARBA00022450"/>
    </source>
</evidence>
<evidence type="ECO:0000313" key="4">
    <source>
        <dbReference type="EMBL" id="KAF2191424.1"/>
    </source>
</evidence>
<evidence type="ECO:0000259" key="3">
    <source>
        <dbReference type="Pfam" id="PF00501"/>
    </source>
</evidence>
<dbReference type="PANTHER" id="PTHR43439:SF2">
    <property type="entry name" value="ENZYME, PUTATIVE (JCVI)-RELATED"/>
    <property type="match status" value="1"/>
</dbReference>
<dbReference type="Pfam" id="PF00501">
    <property type="entry name" value="AMP-binding"/>
    <property type="match status" value="1"/>
</dbReference>
<keyword evidence="5" id="KW-1185">Reference proteome</keyword>
<protein>
    <submittedName>
        <fullName evidence="4">Acetyl-CoA synthetase-like protein</fullName>
    </submittedName>
</protein>
<gene>
    <name evidence="4" type="ORF">K469DRAFT_736159</name>
</gene>
<dbReference type="AlphaFoldDB" id="A0A6A6EIA9"/>
<dbReference type="InterPro" id="IPR000873">
    <property type="entry name" value="AMP-dep_synth/lig_dom"/>
</dbReference>
<accession>A0A6A6EIA9</accession>
<organism evidence="4 5">
    <name type="scientific">Zopfia rhizophila CBS 207.26</name>
    <dbReference type="NCBI Taxonomy" id="1314779"/>
    <lineage>
        <taxon>Eukaryota</taxon>
        <taxon>Fungi</taxon>
        <taxon>Dikarya</taxon>
        <taxon>Ascomycota</taxon>
        <taxon>Pezizomycotina</taxon>
        <taxon>Dothideomycetes</taxon>
        <taxon>Dothideomycetes incertae sedis</taxon>
        <taxon>Zopfiaceae</taxon>
        <taxon>Zopfia</taxon>
    </lineage>
</organism>
<proteinExistence type="predicted"/>
<dbReference type="InterPro" id="IPR051414">
    <property type="entry name" value="Adenylate-forming_Reductase"/>
</dbReference>
<dbReference type="EMBL" id="ML994617">
    <property type="protein sequence ID" value="KAF2191424.1"/>
    <property type="molecule type" value="Genomic_DNA"/>
</dbReference>
<evidence type="ECO:0000313" key="5">
    <source>
        <dbReference type="Proteomes" id="UP000800200"/>
    </source>
</evidence>
<dbReference type="InterPro" id="IPR042099">
    <property type="entry name" value="ANL_N_sf"/>
</dbReference>